<evidence type="ECO:0000256" key="1">
    <source>
        <dbReference type="ARBA" id="ARBA00001962"/>
    </source>
</evidence>
<dbReference type="GO" id="GO:0046872">
    <property type="term" value="F:metal ion binding"/>
    <property type="evidence" value="ECO:0007669"/>
    <property type="project" value="UniProtKB-KW"/>
</dbReference>
<evidence type="ECO:0000256" key="5">
    <source>
        <dbReference type="ARBA" id="ARBA00023004"/>
    </source>
</evidence>
<evidence type="ECO:0000256" key="4">
    <source>
        <dbReference type="ARBA" id="ARBA00022737"/>
    </source>
</evidence>
<dbReference type="GO" id="GO:0003868">
    <property type="term" value="F:4-hydroxyphenylpyruvate dioxygenase activity"/>
    <property type="evidence" value="ECO:0007669"/>
    <property type="project" value="InterPro"/>
</dbReference>
<dbReference type="Gene3D" id="3.10.180.10">
    <property type="entry name" value="2,3-Dihydroxybiphenyl 1,2-Dioxygenase, domain 1"/>
    <property type="match status" value="1"/>
</dbReference>
<dbReference type="eggNOG" id="KOG0638">
    <property type="taxonomic scope" value="Eukaryota"/>
</dbReference>
<dbReference type="PANTHER" id="PTHR11959:SF10">
    <property type="entry name" value="4-HYDROXYPHENYLPYRUVATE DIOXYGENASE-LIKE PROTEIN"/>
    <property type="match status" value="1"/>
</dbReference>
<dbReference type="InterPro" id="IPR029068">
    <property type="entry name" value="Glyas_Bleomycin-R_OHBP_Dase"/>
</dbReference>
<dbReference type="InterPro" id="IPR005956">
    <property type="entry name" value="4OHPhenylPyrv_dOase"/>
</dbReference>
<reference evidence="8" key="1">
    <citation type="journal article" date="2010" name="Nature">
        <title>The Amphimedon queenslandica genome and the evolution of animal complexity.</title>
        <authorList>
            <person name="Srivastava M."/>
            <person name="Simakov O."/>
            <person name="Chapman J."/>
            <person name="Fahey B."/>
            <person name="Gauthier M.E."/>
            <person name="Mitros T."/>
            <person name="Richards G.S."/>
            <person name="Conaco C."/>
            <person name="Dacre M."/>
            <person name="Hellsten U."/>
            <person name="Larroux C."/>
            <person name="Putnam N.H."/>
            <person name="Stanke M."/>
            <person name="Adamska M."/>
            <person name="Darling A."/>
            <person name="Degnan S.M."/>
            <person name="Oakley T.H."/>
            <person name="Plachetzki D.C."/>
            <person name="Zhai Y."/>
            <person name="Adamski M."/>
            <person name="Calcino A."/>
            <person name="Cummins S.F."/>
            <person name="Goodstein D.M."/>
            <person name="Harris C."/>
            <person name="Jackson D.J."/>
            <person name="Leys S.P."/>
            <person name="Shu S."/>
            <person name="Woodcroft B.J."/>
            <person name="Vervoort M."/>
            <person name="Kosik K.S."/>
            <person name="Manning G."/>
            <person name="Degnan B.M."/>
            <person name="Rokhsar D.S."/>
        </authorList>
    </citation>
    <scope>NUCLEOTIDE SEQUENCE [LARGE SCALE GENOMIC DNA]</scope>
</reference>
<comment type="similarity">
    <text evidence="2">Belongs to the 4HPPD family.</text>
</comment>
<protein>
    <recommendedName>
        <fullName evidence="6">VOC domain-containing protein</fullName>
    </recommendedName>
</protein>
<reference evidence="7" key="2">
    <citation type="submission" date="2017-05" db="UniProtKB">
        <authorList>
            <consortium name="EnsemblMetazoa"/>
        </authorList>
    </citation>
    <scope>IDENTIFICATION</scope>
</reference>
<feature type="domain" description="VOC" evidence="6">
    <location>
        <begin position="205"/>
        <end position="369"/>
    </location>
</feature>
<keyword evidence="3" id="KW-0479">Metal-binding</keyword>
<dbReference type="EnsemblMetazoa" id="Aqu2.1.40728_001">
    <property type="protein sequence ID" value="Aqu2.1.40728_001"/>
    <property type="gene ID" value="Aqu2.1.40728"/>
</dbReference>
<dbReference type="PANTHER" id="PTHR11959">
    <property type="entry name" value="4-HYDROXYPHENYLPYRUVATE DIOXYGENASE"/>
    <property type="match status" value="1"/>
</dbReference>
<evidence type="ECO:0000313" key="7">
    <source>
        <dbReference type="EnsemblMetazoa" id="Aqu2.1.40728_001"/>
    </source>
</evidence>
<proteinExistence type="inferred from homology"/>
<evidence type="ECO:0000259" key="6">
    <source>
        <dbReference type="PROSITE" id="PS51819"/>
    </source>
</evidence>
<dbReference type="STRING" id="400682.A0A1X7VMU7"/>
<gene>
    <name evidence="7" type="primary">100633625</name>
</gene>
<dbReference type="OrthoDB" id="414569at2759"/>
<dbReference type="PROSITE" id="PS51819">
    <property type="entry name" value="VOC"/>
    <property type="match status" value="1"/>
</dbReference>
<dbReference type="EnsemblMetazoa" id="XM_003383852.3">
    <property type="protein sequence ID" value="XP_003383900.2"/>
    <property type="gene ID" value="LOC100633625"/>
</dbReference>
<dbReference type="InterPro" id="IPR037523">
    <property type="entry name" value="VOC_core"/>
</dbReference>
<keyword evidence="4" id="KW-0677">Repeat</keyword>
<evidence type="ECO:0000313" key="8">
    <source>
        <dbReference type="Proteomes" id="UP000007879"/>
    </source>
</evidence>
<dbReference type="Proteomes" id="UP000007879">
    <property type="component" value="Unassembled WGS sequence"/>
</dbReference>
<evidence type="ECO:0000256" key="3">
    <source>
        <dbReference type="ARBA" id="ARBA00022723"/>
    </source>
</evidence>
<sequence>MASIHHFEVLTSNLSHRVNQFQSQFGFKVFAHSATSDQPTTVEGEGVALHINSVVMVIRGVKGVSPPNDWISDVALHISSSTQFDGLLERLQSTSDASVLRTSCTTDTPRPLAEGLLCPAGTGDNTRTKQRKYFKVSSPFSSVCHTVICGECSCKEGWRDGGEGEGIECLLGFVKCPLLYGEPCSSCSGRFDSSSLVSRPRDVSHVDHVTFACHTHSSDDILKWYERHLGFQRLQINSKEDDNGFILDGSNGMRMLAMKYWQCSETTATLGGKDEKLVQLVFAEPLPNAGKNQVGTFLKQNSGPGVQHIAFHTENIVGVVSNLRSNGVHFITPPPEYYSLFEKMNEIRKAGESVDLLQENNILIDFEEEEEKKKYLMQVFSHPLFDRETFFLEIIQRHGAAGFGAGNIIALWKALEIHFRRNKTIGGHSGY</sequence>
<dbReference type="KEGG" id="aqu:100633625"/>
<accession>A0A1X7VMU7</accession>
<organism evidence="7">
    <name type="scientific">Amphimedon queenslandica</name>
    <name type="common">Sponge</name>
    <dbReference type="NCBI Taxonomy" id="400682"/>
    <lineage>
        <taxon>Eukaryota</taxon>
        <taxon>Metazoa</taxon>
        <taxon>Porifera</taxon>
        <taxon>Demospongiae</taxon>
        <taxon>Heteroscleromorpha</taxon>
        <taxon>Haplosclerida</taxon>
        <taxon>Niphatidae</taxon>
        <taxon>Amphimedon</taxon>
    </lineage>
</organism>
<dbReference type="InParanoid" id="A0A1X7VMU7"/>
<dbReference type="Pfam" id="PF13669">
    <property type="entry name" value="Glyoxalase_4"/>
    <property type="match status" value="1"/>
</dbReference>
<dbReference type="InterPro" id="IPR041735">
    <property type="entry name" value="4OHPhenylPyrv_dOase_C"/>
</dbReference>
<dbReference type="CDD" id="cd07250">
    <property type="entry name" value="HPPD_C_like"/>
    <property type="match status" value="1"/>
</dbReference>
<comment type="cofactor">
    <cofactor evidence="1">
        <name>Fe cation</name>
        <dbReference type="ChEBI" id="CHEBI:24875"/>
    </cofactor>
</comment>
<keyword evidence="5" id="KW-0408">Iron</keyword>
<name>A0A1X7VMU7_AMPQE</name>
<evidence type="ECO:0000256" key="2">
    <source>
        <dbReference type="ARBA" id="ARBA00005877"/>
    </source>
</evidence>
<keyword evidence="8" id="KW-1185">Reference proteome</keyword>
<dbReference type="GO" id="GO:0009072">
    <property type="term" value="P:aromatic amino acid metabolic process"/>
    <property type="evidence" value="ECO:0007669"/>
    <property type="project" value="InterPro"/>
</dbReference>
<dbReference type="SUPFAM" id="SSF54593">
    <property type="entry name" value="Glyoxalase/Bleomycin resistance protein/Dihydroxybiphenyl dioxygenase"/>
    <property type="match status" value="1"/>
</dbReference>
<dbReference type="AlphaFoldDB" id="A0A1X7VMU7"/>